<evidence type="ECO:0000256" key="3">
    <source>
        <dbReference type="ARBA" id="ARBA00022604"/>
    </source>
</evidence>
<name>A0AAV5K266_9ROSI</name>
<proteinExistence type="inferred from homology"/>
<comment type="similarity">
    <text evidence="1">Belongs to the ARG7 family.</text>
</comment>
<evidence type="ECO:0000313" key="5">
    <source>
        <dbReference type="Proteomes" id="UP001054252"/>
    </source>
</evidence>
<dbReference type="Pfam" id="PF02519">
    <property type="entry name" value="Auxin_inducible"/>
    <property type="match status" value="1"/>
</dbReference>
<keyword evidence="2" id="KW-0217">Developmental protein</keyword>
<dbReference type="GO" id="GO:0009733">
    <property type="term" value="P:response to auxin"/>
    <property type="evidence" value="ECO:0007669"/>
    <property type="project" value="InterPro"/>
</dbReference>
<dbReference type="Proteomes" id="UP001054252">
    <property type="component" value="Unassembled WGS sequence"/>
</dbReference>
<dbReference type="EMBL" id="BPVZ01000056">
    <property type="protein sequence ID" value="GKV21008.1"/>
    <property type="molecule type" value="Genomic_DNA"/>
</dbReference>
<sequence>MGVRLPELVLHAKQIIRRRSAGKHQPSSCGHSPAVADVPKGHFAVYVGDENENKRFVVPISYLKNPLFQALLSQAEEEFGFDRPASGLMIPCTEDDFLHLSSRISHS</sequence>
<comment type="caution">
    <text evidence="4">The sequence shown here is derived from an EMBL/GenBank/DDBJ whole genome shotgun (WGS) entry which is preliminary data.</text>
</comment>
<accession>A0AAV5K266</accession>
<keyword evidence="3" id="KW-0341">Growth regulation</keyword>
<dbReference type="InterPro" id="IPR003676">
    <property type="entry name" value="SAUR_fam"/>
</dbReference>
<organism evidence="4 5">
    <name type="scientific">Rubroshorea leprosula</name>
    <dbReference type="NCBI Taxonomy" id="152421"/>
    <lineage>
        <taxon>Eukaryota</taxon>
        <taxon>Viridiplantae</taxon>
        <taxon>Streptophyta</taxon>
        <taxon>Embryophyta</taxon>
        <taxon>Tracheophyta</taxon>
        <taxon>Spermatophyta</taxon>
        <taxon>Magnoliopsida</taxon>
        <taxon>eudicotyledons</taxon>
        <taxon>Gunneridae</taxon>
        <taxon>Pentapetalae</taxon>
        <taxon>rosids</taxon>
        <taxon>malvids</taxon>
        <taxon>Malvales</taxon>
        <taxon>Dipterocarpaceae</taxon>
        <taxon>Rubroshorea</taxon>
    </lineage>
</organism>
<protein>
    <submittedName>
        <fullName evidence="4">Uncharacterized protein</fullName>
    </submittedName>
</protein>
<keyword evidence="5" id="KW-1185">Reference proteome</keyword>
<evidence type="ECO:0000256" key="1">
    <source>
        <dbReference type="ARBA" id="ARBA00006974"/>
    </source>
</evidence>
<dbReference type="AlphaFoldDB" id="A0AAV5K266"/>
<evidence type="ECO:0000313" key="4">
    <source>
        <dbReference type="EMBL" id="GKV21008.1"/>
    </source>
</evidence>
<evidence type="ECO:0000256" key="2">
    <source>
        <dbReference type="ARBA" id="ARBA00022473"/>
    </source>
</evidence>
<reference evidence="4 5" key="1">
    <citation type="journal article" date="2021" name="Commun. Biol.">
        <title>The genome of Shorea leprosula (Dipterocarpaceae) highlights the ecological relevance of drought in aseasonal tropical rainforests.</title>
        <authorList>
            <person name="Ng K.K.S."/>
            <person name="Kobayashi M.J."/>
            <person name="Fawcett J.A."/>
            <person name="Hatakeyama M."/>
            <person name="Paape T."/>
            <person name="Ng C.H."/>
            <person name="Ang C.C."/>
            <person name="Tnah L.H."/>
            <person name="Lee C.T."/>
            <person name="Nishiyama T."/>
            <person name="Sese J."/>
            <person name="O'Brien M.J."/>
            <person name="Copetti D."/>
            <person name="Mohd Noor M.I."/>
            <person name="Ong R.C."/>
            <person name="Putra M."/>
            <person name="Sireger I.Z."/>
            <person name="Indrioko S."/>
            <person name="Kosugi Y."/>
            <person name="Izuno A."/>
            <person name="Isagi Y."/>
            <person name="Lee S.L."/>
            <person name="Shimizu K.K."/>
        </authorList>
    </citation>
    <scope>NUCLEOTIDE SEQUENCE [LARGE SCALE GENOMIC DNA]</scope>
    <source>
        <strain evidence="4">214</strain>
    </source>
</reference>
<dbReference type="PANTHER" id="PTHR31929">
    <property type="entry name" value="SAUR-LIKE AUXIN-RESPONSIVE PROTEIN FAMILY-RELATED"/>
    <property type="match status" value="1"/>
</dbReference>
<gene>
    <name evidence="4" type="ORF">SLEP1_g31043</name>
</gene>